<dbReference type="Proteomes" id="UP000595224">
    <property type="component" value="Chromosome"/>
</dbReference>
<dbReference type="SUPFAM" id="SSF56322">
    <property type="entry name" value="ADC synthase"/>
    <property type="match status" value="1"/>
</dbReference>
<proteinExistence type="predicted"/>
<dbReference type="Gene3D" id="3.60.120.10">
    <property type="entry name" value="Anthranilate synthase"/>
    <property type="match status" value="1"/>
</dbReference>
<dbReference type="GO" id="GO:0000162">
    <property type="term" value="P:L-tryptophan biosynthetic process"/>
    <property type="evidence" value="ECO:0007669"/>
    <property type="project" value="TreeGrafter"/>
</dbReference>
<evidence type="ECO:0000256" key="2">
    <source>
        <dbReference type="ARBA" id="ARBA00023239"/>
    </source>
</evidence>
<name>A0A7T3RCZ2_9SPIR</name>
<dbReference type="InterPro" id="IPR006805">
    <property type="entry name" value="Anth_synth_I_N"/>
</dbReference>
<evidence type="ECO:0000259" key="4">
    <source>
        <dbReference type="Pfam" id="PF00425"/>
    </source>
</evidence>
<keyword evidence="2" id="KW-0456">Lyase</keyword>
<dbReference type="PANTHER" id="PTHR11236">
    <property type="entry name" value="AMINOBENZOATE/ANTHRANILATE SYNTHASE"/>
    <property type="match status" value="1"/>
</dbReference>
<dbReference type="RefSeq" id="WP_198442417.1">
    <property type="nucleotide sequence ID" value="NZ_CBCSHE010000008.1"/>
</dbReference>
<dbReference type="PRINTS" id="PR00095">
    <property type="entry name" value="ANTSNTHASEI"/>
</dbReference>
<dbReference type="EMBL" id="CP064936">
    <property type="protein sequence ID" value="QQA00722.1"/>
    <property type="molecule type" value="Genomic_DNA"/>
</dbReference>
<feature type="domain" description="Anthranilate synthase component I N-terminal" evidence="5">
    <location>
        <begin position="21"/>
        <end position="171"/>
    </location>
</feature>
<evidence type="ECO:0000313" key="7">
    <source>
        <dbReference type="Proteomes" id="UP000595224"/>
    </source>
</evidence>
<dbReference type="PANTHER" id="PTHR11236:SF49">
    <property type="entry name" value="ANTHRANILATE SYNTHASE COMPONENT 1"/>
    <property type="match status" value="1"/>
</dbReference>
<evidence type="ECO:0000256" key="3">
    <source>
        <dbReference type="ARBA" id="ARBA00047683"/>
    </source>
</evidence>
<evidence type="ECO:0000259" key="5">
    <source>
        <dbReference type="Pfam" id="PF04715"/>
    </source>
</evidence>
<dbReference type="InterPro" id="IPR015890">
    <property type="entry name" value="Chorismate_C"/>
</dbReference>
<comment type="catalytic activity">
    <reaction evidence="3">
        <text>chorismate + L-glutamine = anthranilate + pyruvate + L-glutamate + H(+)</text>
        <dbReference type="Rhea" id="RHEA:21732"/>
        <dbReference type="ChEBI" id="CHEBI:15361"/>
        <dbReference type="ChEBI" id="CHEBI:15378"/>
        <dbReference type="ChEBI" id="CHEBI:16567"/>
        <dbReference type="ChEBI" id="CHEBI:29748"/>
        <dbReference type="ChEBI" id="CHEBI:29985"/>
        <dbReference type="ChEBI" id="CHEBI:58359"/>
        <dbReference type="EC" id="4.1.3.27"/>
    </reaction>
</comment>
<feature type="domain" description="Chorismate-utilising enzyme C-terminal" evidence="4">
    <location>
        <begin position="222"/>
        <end position="475"/>
    </location>
</feature>
<accession>A0A7T3RCZ2</accession>
<dbReference type="KEGG" id="tper:IWA51_10750"/>
<dbReference type="GO" id="GO:0004049">
    <property type="term" value="F:anthranilate synthase activity"/>
    <property type="evidence" value="ECO:0007669"/>
    <property type="project" value="UniProtKB-EC"/>
</dbReference>
<dbReference type="EC" id="4.1.3.27" evidence="1"/>
<evidence type="ECO:0000313" key="6">
    <source>
        <dbReference type="EMBL" id="QQA00722.1"/>
    </source>
</evidence>
<gene>
    <name evidence="6" type="ORF">IWA51_10750</name>
</gene>
<organism evidence="6 7">
    <name type="scientific">Treponema peruense</name>
    <dbReference type="NCBI Taxonomy" id="2787628"/>
    <lineage>
        <taxon>Bacteria</taxon>
        <taxon>Pseudomonadati</taxon>
        <taxon>Spirochaetota</taxon>
        <taxon>Spirochaetia</taxon>
        <taxon>Spirochaetales</taxon>
        <taxon>Treponemataceae</taxon>
        <taxon>Treponema</taxon>
    </lineage>
</organism>
<dbReference type="InterPro" id="IPR005801">
    <property type="entry name" value="ADC_synthase"/>
</dbReference>
<dbReference type="InterPro" id="IPR019999">
    <property type="entry name" value="Anth_synth_I-like"/>
</dbReference>
<evidence type="ECO:0000256" key="1">
    <source>
        <dbReference type="ARBA" id="ARBA00012266"/>
    </source>
</evidence>
<dbReference type="Pfam" id="PF04715">
    <property type="entry name" value="Anth_synt_I_N"/>
    <property type="match status" value="1"/>
</dbReference>
<keyword evidence="7" id="KW-1185">Reference proteome</keyword>
<sequence length="485" mass="54790">MNFIVDDENFIYTSFSSERYTPYSLARKIGATAILESASFSKGRERYSILMTREAFKIIQDTDGIAFLVDEKRIPFDTTNVESHDALGRKKTADILDALVYVANQSKRPLPGNVCEIPIPSSGLGYLSYEFAARCDNIKFFEQNDELKIPESLFVTGHFYIVFDHFTETMHLFGLNYNEHKIDLHDEVQKLIKRINDMDFSYVEEEENKFEYKMLTDAEESKREYIEKVCALKKRIIAGDLIQAVPSRRVQIECDVPALTVYGKLRRVNPSPYLFYIDFGNFQLTGSSPESLVRVRAGKASIHPIAGTIHRGKNDAEDAELMQTLLSNPKERAEHLMLVDLARNDLGRVCKEGSVTVPQFMECEKFSHVIHIVSNTEGDVRDDVESIRVLRAAFPAGTVSGAPKISAMQILSGLEKNKRRFYAGAVGYIRSNGDLDFCIAIRSALCQKKVWTLQAGGGIVYDSDPEREYTETCEKLGALIDTLTK</sequence>
<reference evidence="6 7" key="1">
    <citation type="submission" date="2020-11" db="EMBL/GenBank/DDBJ databases">
        <title>Treponema Peruensis nv. sp., first commensal Treponema isolated from human feces.</title>
        <authorList>
            <person name="Belkhou C."/>
            <person name="Raes J."/>
        </authorList>
    </citation>
    <scope>NUCLEOTIDE SEQUENCE [LARGE SCALE GENOMIC DNA]</scope>
    <source>
        <strain evidence="6 7">RCC2812</strain>
    </source>
</reference>
<dbReference type="Pfam" id="PF00425">
    <property type="entry name" value="Chorismate_bind"/>
    <property type="match status" value="1"/>
</dbReference>
<dbReference type="AlphaFoldDB" id="A0A7T3RCZ2"/>
<protein>
    <recommendedName>
        <fullName evidence="1">anthranilate synthase</fullName>
        <ecNumber evidence="1">4.1.3.27</ecNumber>
    </recommendedName>
</protein>